<evidence type="ECO:0000313" key="3">
    <source>
        <dbReference type="Proteomes" id="UP000658382"/>
    </source>
</evidence>
<dbReference type="Proteomes" id="UP000658382">
    <property type="component" value="Unassembled WGS sequence"/>
</dbReference>
<organism evidence="2 3">
    <name type="scientific">Lentibacillus kapialis</name>
    <dbReference type="NCBI Taxonomy" id="340214"/>
    <lineage>
        <taxon>Bacteria</taxon>
        <taxon>Bacillati</taxon>
        <taxon>Bacillota</taxon>
        <taxon>Bacilli</taxon>
        <taxon>Bacillales</taxon>
        <taxon>Bacillaceae</taxon>
        <taxon>Lentibacillus</taxon>
    </lineage>
</organism>
<dbReference type="AlphaFoldDB" id="A0A917PYB2"/>
<proteinExistence type="predicted"/>
<sequence>MKYITTPLEDSIQKLYCRIGIKEPKHPIEDIAARLGISIYYQKIPLSVDGTMFIDPCLHKNRQRELFGHELGHVLLHVGIQLGMPEDFRHMQEAKARNFALHFTVPTFMLLELNMPKYRNQAINLIAETFGVTHDFADERLLHYERQINGTLFYEELLKCSEFPEDYHLDEIDVYDDLPFYEQPDFKKLIEEFKKNGATDEEIQGLITQIDRKKTVSYYFNY</sequence>
<protein>
    <recommendedName>
        <fullName evidence="1">IrrE N-terminal-like domain-containing protein</fullName>
    </recommendedName>
</protein>
<reference evidence="2" key="1">
    <citation type="journal article" date="2014" name="Int. J. Syst. Evol. Microbiol.">
        <title>Complete genome sequence of Corynebacterium casei LMG S-19264T (=DSM 44701T), isolated from a smear-ripened cheese.</title>
        <authorList>
            <consortium name="US DOE Joint Genome Institute (JGI-PGF)"/>
            <person name="Walter F."/>
            <person name="Albersmeier A."/>
            <person name="Kalinowski J."/>
            <person name="Ruckert C."/>
        </authorList>
    </citation>
    <scope>NUCLEOTIDE SEQUENCE</scope>
    <source>
        <strain evidence="2">JCM 12580</strain>
    </source>
</reference>
<dbReference type="Gene3D" id="1.10.10.2910">
    <property type="match status" value="1"/>
</dbReference>
<keyword evidence="3" id="KW-1185">Reference proteome</keyword>
<dbReference type="EMBL" id="BMNQ01000037">
    <property type="protein sequence ID" value="GGK00744.1"/>
    <property type="molecule type" value="Genomic_DNA"/>
</dbReference>
<accession>A0A917PYB2</accession>
<feature type="domain" description="IrrE N-terminal-like" evidence="1">
    <location>
        <begin position="50"/>
        <end position="141"/>
    </location>
</feature>
<evidence type="ECO:0000259" key="1">
    <source>
        <dbReference type="Pfam" id="PF06114"/>
    </source>
</evidence>
<dbReference type="Pfam" id="PF06114">
    <property type="entry name" value="Peptidase_M78"/>
    <property type="match status" value="1"/>
</dbReference>
<evidence type="ECO:0000313" key="2">
    <source>
        <dbReference type="EMBL" id="GGK00744.1"/>
    </source>
</evidence>
<reference evidence="2" key="2">
    <citation type="submission" date="2020-09" db="EMBL/GenBank/DDBJ databases">
        <authorList>
            <person name="Sun Q."/>
            <person name="Ohkuma M."/>
        </authorList>
    </citation>
    <scope>NUCLEOTIDE SEQUENCE</scope>
    <source>
        <strain evidence="2">JCM 12580</strain>
    </source>
</reference>
<gene>
    <name evidence="2" type="ORF">GCM10007063_23800</name>
</gene>
<dbReference type="RefSeq" id="WP_188633319.1">
    <property type="nucleotide sequence ID" value="NZ_BMNQ01000037.1"/>
</dbReference>
<name>A0A917PYB2_9BACI</name>
<dbReference type="InterPro" id="IPR010359">
    <property type="entry name" value="IrrE_HExxH"/>
</dbReference>
<comment type="caution">
    <text evidence="2">The sequence shown here is derived from an EMBL/GenBank/DDBJ whole genome shotgun (WGS) entry which is preliminary data.</text>
</comment>